<keyword evidence="6" id="KW-0175">Coiled coil</keyword>
<dbReference type="PANTHER" id="PTHR34236">
    <property type="entry name" value="DIMETHYL SULFOXIDE REDUCTASE TRANSCRIPTIONAL ACTIVATOR"/>
    <property type="match status" value="1"/>
</dbReference>
<dbReference type="InterPro" id="IPR029016">
    <property type="entry name" value="GAF-like_dom_sf"/>
</dbReference>
<dbReference type="InterPro" id="IPR001789">
    <property type="entry name" value="Sig_transdc_resp-reg_receiver"/>
</dbReference>
<dbReference type="Gene3D" id="3.30.450.40">
    <property type="match status" value="2"/>
</dbReference>
<keyword evidence="3" id="KW-0805">Transcription regulation</keyword>
<dbReference type="SUPFAM" id="SSF55781">
    <property type="entry name" value="GAF domain-like"/>
    <property type="match status" value="2"/>
</dbReference>
<accession>A0A3N6PIM0</accession>
<dbReference type="GO" id="GO:0000160">
    <property type="term" value="P:phosphorelay signal transduction system"/>
    <property type="evidence" value="ECO:0007669"/>
    <property type="project" value="InterPro"/>
</dbReference>
<organism evidence="8 9">
    <name type="scientific">Natrarchaeobius chitinivorans</name>
    <dbReference type="NCBI Taxonomy" id="1679083"/>
    <lineage>
        <taxon>Archaea</taxon>
        <taxon>Methanobacteriati</taxon>
        <taxon>Methanobacteriota</taxon>
        <taxon>Stenosarchaea group</taxon>
        <taxon>Halobacteria</taxon>
        <taxon>Halobacteriales</taxon>
        <taxon>Natrialbaceae</taxon>
        <taxon>Natrarchaeobius</taxon>
    </lineage>
</organism>
<feature type="coiled-coil region" evidence="6">
    <location>
        <begin position="292"/>
        <end position="319"/>
    </location>
</feature>
<dbReference type="SUPFAM" id="SSF52172">
    <property type="entry name" value="CheY-like"/>
    <property type="match status" value="1"/>
</dbReference>
<evidence type="ECO:0000256" key="6">
    <source>
        <dbReference type="SAM" id="Coils"/>
    </source>
</evidence>
<reference evidence="8 9" key="1">
    <citation type="submission" date="2018-10" db="EMBL/GenBank/DDBJ databases">
        <title>Natrarchaeobius chitinivorans gen. nov., sp. nov., and Natrarchaeobius haloalkaliphilus sp. nov., alkaliphilic, chitin-utilizing haloarchaea from hypersaline alkaline lakes.</title>
        <authorList>
            <person name="Sorokin D.Y."/>
            <person name="Elcheninov A.G."/>
            <person name="Kostrikina N.A."/>
            <person name="Bale N.J."/>
            <person name="Sinninghe Damste J.S."/>
            <person name="Khijniak T.V."/>
            <person name="Kublanov I.V."/>
            <person name="Toshchakov S.V."/>
        </authorList>
    </citation>
    <scope>NUCLEOTIDE SEQUENCE [LARGE SCALE GENOMIC DNA]</scope>
    <source>
        <strain evidence="8 9">AArcht7</strain>
    </source>
</reference>
<gene>
    <name evidence="8" type="ORF">EA472_08895</name>
</gene>
<dbReference type="EMBL" id="REFZ01000005">
    <property type="protein sequence ID" value="RQH00750.1"/>
    <property type="molecule type" value="Genomic_DNA"/>
</dbReference>
<dbReference type="InterPro" id="IPR011006">
    <property type="entry name" value="CheY-like_superfamily"/>
</dbReference>
<keyword evidence="1" id="KW-0808">Transferase</keyword>
<dbReference type="SMART" id="SM00448">
    <property type="entry name" value="REC"/>
    <property type="match status" value="1"/>
</dbReference>
<dbReference type="InterPro" id="IPR003018">
    <property type="entry name" value="GAF"/>
</dbReference>
<dbReference type="AlphaFoldDB" id="A0A3N6PIM0"/>
<evidence type="ECO:0000256" key="4">
    <source>
        <dbReference type="ARBA" id="ARBA00023163"/>
    </source>
</evidence>
<evidence type="ECO:0000256" key="2">
    <source>
        <dbReference type="ARBA" id="ARBA00022777"/>
    </source>
</evidence>
<dbReference type="Proteomes" id="UP000281431">
    <property type="component" value="Unassembled WGS sequence"/>
</dbReference>
<dbReference type="Pfam" id="PF13185">
    <property type="entry name" value="GAF_2"/>
    <property type="match status" value="2"/>
</dbReference>
<feature type="domain" description="Response regulatory" evidence="7">
    <location>
        <begin position="6"/>
        <end position="122"/>
    </location>
</feature>
<dbReference type="SMART" id="SM00065">
    <property type="entry name" value="GAF"/>
    <property type="match status" value="2"/>
</dbReference>
<keyword evidence="2" id="KW-0418">Kinase</keyword>
<dbReference type="CDD" id="cd00156">
    <property type="entry name" value="REC"/>
    <property type="match status" value="1"/>
</dbReference>
<name>A0A3N6PIM0_NATCH</name>
<dbReference type="PANTHER" id="PTHR34236:SF1">
    <property type="entry name" value="DIMETHYL SULFOXIDE REDUCTASE TRANSCRIPTIONAL ACTIVATOR"/>
    <property type="match status" value="1"/>
</dbReference>
<evidence type="ECO:0000256" key="5">
    <source>
        <dbReference type="PROSITE-ProRule" id="PRU00169"/>
    </source>
</evidence>
<comment type="caution">
    <text evidence="8">The sequence shown here is derived from an EMBL/GenBank/DDBJ whole genome shotgun (WGS) entry which is preliminary data.</text>
</comment>
<evidence type="ECO:0000256" key="3">
    <source>
        <dbReference type="ARBA" id="ARBA00023015"/>
    </source>
</evidence>
<dbReference type="PROSITE" id="PS50110">
    <property type="entry name" value="RESPONSE_REGULATORY"/>
    <property type="match status" value="1"/>
</dbReference>
<keyword evidence="4" id="KW-0804">Transcription</keyword>
<evidence type="ECO:0000313" key="9">
    <source>
        <dbReference type="Proteomes" id="UP000281431"/>
    </source>
</evidence>
<protein>
    <submittedName>
        <fullName evidence="8">Response regulator</fullName>
    </submittedName>
</protein>
<evidence type="ECO:0000313" key="8">
    <source>
        <dbReference type="EMBL" id="RQH00750.1"/>
    </source>
</evidence>
<dbReference type="OrthoDB" id="165911at2157"/>
<dbReference type="Pfam" id="PF15915">
    <property type="entry name" value="BAT"/>
    <property type="match status" value="1"/>
</dbReference>
<dbReference type="Gene3D" id="3.40.50.2300">
    <property type="match status" value="1"/>
</dbReference>
<dbReference type="Pfam" id="PF04967">
    <property type="entry name" value="HTH_10"/>
    <property type="match status" value="1"/>
</dbReference>
<evidence type="ECO:0000259" key="7">
    <source>
        <dbReference type="PROSITE" id="PS50110"/>
    </source>
</evidence>
<proteinExistence type="predicted"/>
<sequence length="703" mass="78316">MTNAITVLVVDNEPGFADLAGEMLERDREEIVAEPATSAAEALEIFFDREIDCIVSDYEMPEMSGIELLERVRETDPELPFILFTGRGSEEVASEAIAAGVTQYLQKETGSEQYALLANQITNAVTQYRIETELRESKRRYERTLATLHETTRNLMRAGTKDEIYEETVATAAEILDVAVAAAYAFDPSTGVLDHAASAGSAREVVDPTTTIERGEGHVWDAFSEGESVYYDDVTRVEDVTAAEATSRCELIVPLQSHGVLVAGTESVDGFDETMTELFHILAANTEAALDRAEREELLREHDRTLANQNEELTRLNHINEVIREINHGVAQASTRAEIERTVCDRLADTDRYRFAWIAASEDDPPEPTQWAGVDATYVDRVRADGELAPETSLIREVLESETVTVVPDVLDDDGWDRRRTEALTYGYQTVLAVPLVDGERRYGVLCVHVSGVDSIGESEREVFAELGETIGHAIRAVERTRAMLTDSRLELELECRDSRLLFNRLSAAVDGPISLEGVLDRDERIVAFVSTPPTSALADLEDEQASIETISIVSESDDEYLYEVTVSSTPFLNTLRTYDVSLRGATAESGVSTLVLEMSQHVETRALVESIRDEHPETELVARRETTGTRSTKRLDSRLEDRLTDKQLEAFQTAYYSGFFEWPRESTGEELAETLEVSAPTYHYHLRAAERKLATLVFDKGL</sequence>
<dbReference type="GO" id="GO:0016301">
    <property type="term" value="F:kinase activity"/>
    <property type="evidence" value="ECO:0007669"/>
    <property type="project" value="UniProtKB-KW"/>
</dbReference>
<evidence type="ECO:0000256" key="1">
    <source>
        <dbReference type="ARBA" id="ARBA00022679"/>
    </source>
</evidence>
<keyword evidence="5" id="KW-0597">Phosphoprotein</keyword>
<feature type="modified residue" description="4-aspartylphosphate" evidence="5">
    <location>
        <position position="57"/>
    </location>
</feature>
<dbReference type="Pfam" id="PF00072">
    <property type="entry name" value="Response_reg"/>
    <property type="match status" value="1"/>
</dbReference>
<keyword evidence="9" id="KW-1185">Reference proteome</keyword>
<dbReference type="InterPro" id="IPR007050">
    <property type="entry name" value="HTH_bacterioopsin"/>
</dbReference>
<dbReference type="InterPro" id="IPR031803">
    <property type="entry name" value="BAT_GAF/HTH-assoc"/>
</dbReference>